<dbReference type="GO" id="GO:0035556">
    <property type="term" value="P:intracellular signal transduction"/>
    <property type="evidence" value="ECO:0007669"/>
    <property type="project" value="InterPro"/>
</dbReference>
<dbReference type="InterPro" id="IPR029787">
    <property type="entry name" value="Nucleotide_cyclase"/>
</dbReference>
<proteinExistence type="predicted"/>
<evidence type="ECO:0000256" key="2">
    <source>
        <dbReference type="ARBA" id="ARBA00022840"/>
    </source>
</evidence>
<evidence type="ECO:0000256" key="1">
    <source>
        <dbReference type="ARBA" id="ARBA00022741"/>
    </source>
</evidence>
<dbReference type="SUPFAM" id="SSF55073">
    <property type="entry name" value="Nucleotide cyclase"/>
    <property type="match status" value="2"/>
</dbReference>
<feature type="domain" description="Guanylate cyclase" evidence="3">
    <location>
        <begin position="286"/>
        <end position="406"/>
    </location>
</feature>
<dbReference type="KEGG" id="tig:THII_3571"/>
<dbReference type="SUPFAM" id="SSF52540">
    <property type="entry name" value="P-loop containing nucleoside triphosphate hydrolases"/>
    <property type="match status" value="1"/>
</dbReference>
<accession>A0A090AHP6</accession>
<evidence type="ECO:0000313" key="5">
    <source>
        <dbReference type="Proteomes" id="UP000031623"/>
    </source>
</evidence>
<dbReference type="GO" id="GO:0004016">
    <property type="term" value="F:adenylate cyclase activity"/>
    <property type="evidence" value="ECO:0007669"/>
    <property type="project" value="UniProtKB-ARBA"/>
</dbReference>
<dbReference type="Gene3D" id="3.40.50.300">
    <property type="entry name" value="P-loop containing nucleotide triphosphate hydrolases"/>
    <property type="match status" value="1"/>
</dbReference>
<protein>
    <submittedName>
        <fullName evidence="4">Adenylate/guanylate cyclase</fullName>
    </submittedName>
</protein>
<gene>
    <name evidence="4" type="ORF">THII_3571</name>
</gene>
<sequence>MRDYTVSTSSVDSVSSYLPALMLRRFAHDPRLPTEPTVEHLFGAVLFADMSGFTTLAETLAEQGAAGAEQLTQIINNYFSQLIGVIHAHGGDVVKFAGDALVALWLTAEETSLKNSLISSWQSPQEDSHSEQLTLVTHRAAQCGLAIQETLKDYHIYNQMTLSLHVSIGAGEIALLHLGGVFGRWELLVTGNPLVQVGLADKQAKPNEVLLSPQAWQYLPERAQVESCQGGYVRLVGIKPLPLRPLQWPTLPPTALSVLWSCIPRAVLNRLREGQSQWLAELRCLTILFINLPDLNETTPTHLAQQGMHILQKSLYHYEGSINKLNVDDKGTTLIAALGLPPLSHEDDALRGAQAALTIQKKLQEIGWQCAIGVATGRVFCGAVGSLSRREYTMLGDTVNLAARLMQAAPKNILCDTVTYRATLNEMRYERLPDFRVKGKAEPVAVYRPYGLKALNAPRRQASLIGRDHEIGCLADQLQRLQAGYSSVVIIEGEAGIGKSRLVANLLNQAQQAAIPELFTSGDSIEKSTPYYAWRPIICQLLGLENETEETIATQREKIFNRLRDLKEWERAPLLNTILPLNLPDNLSTLSLQGQRRAEQTLDLLVSLLKAFVTQSGKLILVIENAQWLDSISWKLLLQLQQDVHPLLLTLALRPLTEPLPSDFQPLYYSPNTHILHLENLSPDDTIALVCQRLGVSNLPDSVARLILDKAQGHPLFSEELAYALRDSGLLQLRQGECRLLSDKELATFTFPETVQGMIASRLDRLTPEQQLTLKVASVIGRVFSLPLLQAIYPITAEKSALPENIMALQRLGIIATETSLPESNYVFNHVIVQEVTYNLMLFSQRRELHHQIAQWYEQTYPANLAAFYPLLAHHWSKAEVLSKAVEYAEKAGQQASYKHASLEVVHFFNQVLSLTQSAVNQVSGHEKTVNQLPIASQRQAEWERQLGEAYTELGHLFRGKQHLQQALRLLARPLPTNRVQLLLAITQQSFCYWWRYLCYSKRFKLESQEKYRQLIDVYERMAHIAYYNQDISLFLYAGLNSLNLAHRGHLPTILTRAYANRCLASALISIPGAAYYNQRAQRLINTIETSDNPVNEKTAHEQQRDLVWAYQLLGIYHFIIGELEQSQFALEKAIMIAQLVEDNRRCEESLSHLSLLTYHQGHFQDSLQSSENVYIIAKRRGDIQAQQWGLCGQAMNYLRLGQLPQASLALEKAYRLSTEEIIVTEKIWIHGLLAVVRWQQADPQAAIEEARRATRWIAKSVPMNIRCLEGYAGVAEVHLRLWESLLLQLPKEPINSAVANIHARIHMAKQSAQQANHNLQRYAKVFVVARPRAWLWQGLYDWLLGKPHRADQAWKKSLTLAQKFNLPYEQALTHAEIGRHPELPQHSEHQQSAQALFKQLGMVIPHQE</sequence>
<dbReference type="InterPro" id="IPR001054">
    <property type="entry name" value="A/G_cyclase"/>
</dbReference>
<feature type="domain" description="Guanylate cyclase" evidence="3">
    <location>
        <begin position="44"/>
        <end position="104"/>
    </location>
</feature>
<dbReference type="PROSITE" id="PS50125">
    <property type="entry name" value="GUANYLATE_CYCLASE_2"/>
    <property type="match status" value="2"/>
</dbReference>
<dbReference type="SMART" id="SM00044">
    <property type="entry name" value="CYCc"/>
    <property type="match status" value="1"/>
</dbReference>
<dbReference type="Gene3D" id="1.25.40.10">
    <property type="entry name" value="Tetratricopeptide repeat domain"/>
    <property type="match status" value="1"/>
</dbReference>
<dbReference type="InterPro" id="IPR041664">
    <property type="entry name" value="AAA_16"/>
</dbReference>
<evidence type="ECO:0000313" key="4">
    <source>
        <dbReference type="EMBL" id="BAP57868.1"/>
    </source>
</evidence>
<dbReference type="OrthoDB" id="9816555at2"/>
<evidence type="ECO:0000259" key="3">
    <source>
        <dbReference type="PROSITE" id="PS50125"/>
    </source>
</evidence>
<keyword evidence="5" id="KW-1185">Reference proteome</keyword>
<dbReference type="GO" id="GO:0005737">
    <property type="term" value="C:cytoplasm"/>
    <property type="evidence" value="ECO:0007669"/>
    <property type="project" value="TreeGrafter"/>
</dbReference>
<dbReference type="PANTHER" id="PTHR16305:SF28">
    <property type="entry name" value="GUANYLATE CYCLASE DOMAIN-CONTAINING PROTEIN"/>
    <property type="match status" value="1"/>
</dbReference>
<dbReference type="Pfam" id="PF13191">
    <property type="entry name" value="AAA_16"/>
    <property type="match status" value="1"/>
</dbReference>
<dbReference type="CDD" id="cd07302">
    <property type="entry name" value="CHD"/>
    <property type="match status" value="2"/>
</dbReference>
<dbReference type="InterPro" id="IPR027417">
    <property type="entry name" value="P-loop_NTPase"/>
</dbReference>
<organism evidence="4 5">
    <name type="scientific">Thioploca ingrica</name>
    <dbReference type="NCBI Taxonomy" id="40754"/>
    <lineage>
        <taxon>Bacteria</taxon>
        <taxon>Pseudomonadati</taxon>
        <taxon>Pseudomonadota</taxon>
        <taxon>Gammaproteobacteria</taxon>
        <taxon>Thiotrichales</taxon>
        <taxon>Thiotrichaceae</taxon>
        <taxon>Thioploca</taxon>
    </lineage>
</organism>
<reference evidence="4 5" key="1">
    <citation type="journal article" date="2014" name="ISME J.">
        <title>Ecophysiology of Thioploca ingrica as revealed by the complete genome sequence supplemented with proteomic evidence.</title>
        <authorList>
            <person name="Kojima H."/>
            <person name="Ogura Y."/>
            <person name="Yamamoto N."/>
            <person name="Togashi T."/>
            <person name="Mori H."/>
            <person name="Watanabe T."/>
            <person name="Nemoto F."/>
            <person name="Kurokawa K."/>
            <person name="Hayashi T."/>
            <person name="Fukui M."/>
        </authorList>
    </citation>
    <scope>NUCLEOTIDE SEQUENCE [LARGE SCALE GENOMIC DNA]</scope>
</reference>
<dbReference type="InterPro" id="IPR011990">
    <property type="entry name" value="TPR-like_helical_dom_sf"/>
</dbReference>
<dbReference type="EMBL" id="AP014633">
    <property type="protein sequence ID" value="BAP57868.1"/>
    <property type="molecule type" value="Genomic_DNA"/>
</dbReference>
<dbReference type="STRING" id="40754.THII_3571"/>
<name>A0A090AHP6_9GAMM</name>
<dbReference type="SUPFAM" id="SSF48452">
    <property type="entry name" value="TPR-like"/>
    <property type="match status" value="1"/>
</dbReference>
<dbReference type="Pfam" id="PF00211">
    <property type="entry name" value="Guanylate_cyc"/>
    <property type="match status" value="1"/>
</dbReference>
<dbReference type="HOGENOM" id="CLU_004435_4_0_6"/>
<dbReference type="GO" id="GO:0005524">
    <property type="term" value="F:ATP binding"/>
    <property type="evidence" value="ECO:0007669"/>
    <property type="project" value="UniProtKB-KW"/>
</dbReference>
<keyword evidence="1" id="KW-0547">Nucleotide-binding</keyword>
<dbReference type="PANTHER" id="PTHR16305">
    <property type="entry name" value="TESTICULAR SOLUBLE ADENYLYL CYCLASE"/>
    <property type="match status" value="1"/>
</dbReference>
<dbReference type="Proteomes" id="UP000031623">
    <property type="component" value="Chromosome"/>
</dbReference>
<keyword evidence="2" id="KW-0067">ATP-binding</keyword>
<dbReference type="GO" id="GO:0009190">
    <property type="term" value="P:cyclic nucleotide biosynthetic process"/>
    <property type="evidence" value="ECO:0007669"/>
    <property type="project" value="InterPro"/>
</dbReference>
<dbReference type="FunFam" id="3.30.70.1230:FF:000017">
    <property type="entry name" value="Adenylate cyclase type 10"/>
    <property type="match status" value="1"/>
</dbReference>
<dbReference type="Gene3D" id="3.30.70.1230">
    <property type="entry name" value="Nucleotide cyclase"/>
    <property type="match status" value="2"/>
</dbReference>